<evidence type="ECO:0000259" key="8">
    <source>
        <dbReference type="Pfam" id="PF01435"/>
    </source>
</evidence>
<dbReference type="InterPro" id="IPR051156">
    <property type="entry name" value="Mito/Outer_Membr_Metalloprot"/>
</dbReference>
<evidence type="ECO:0000256" key="3">
    <source>
        <dbReference type="ARBA" id="ARBA00022801"/>
    </source>
</evidence>
<evidence type="ECO:0000256" key="6">
    <source>
        <dbReference type="RuleBase" id="RU003983"/>
    </source>
</evidence>
<dbReference type="InterPro" id="IPR001915">
    <property type="entry name" value="Peptidase_M48"/>
</dbReference>
<reference evidence="10" key="1">
    <citation type="journal article" date="2019" name="Int. J. Syst. Evol. Microbiol.">
        <title>The Global Catalogue of Microorganisms (GCM) 10K type strain sequencing project: providing services to taxonomists for standard genome sequencing and annotation.</title>
        <authorList>
            <consortium name="The Broad Institute Genomics Platform"/>
            <consortium name="The Broad Institute Genome Sequencing Center for Infectious Disease"/>
            <person name="Wu L."/>
            <person name="Ma J."/>
        </authorList>
    </citation>
    <scope>NUCLEOTIDE SEQUENCE [LARGE SCALE GENOMIC DNA]</scope>
    <source>
        <strain evidence="10">JCM 18715</strain>
    </source>
</reference>
<feature type="transmembrane region" description="Helical" evidence="7">
    <location>
        <begin position="111"/>
        <end position="134"/>
    </location>
</feature>
<proteinExistence type="inferred from homology"/>
<dbReference type="CDD" id="cd07332">
    <property type="entry name" value="M48C_Oma1_like"/>
    <property type="match status" value="1"/>
</dbReference>
<comment type="cofactor">
    <cofactor evidence="6">
        <name>Zn(2+)</name>
        <dbReference type="ChEBI" id="CHEBI:29105"/>
    </cofactor>
    <text evidence="6">Binds 1 zinc ion per subunit.</text>
</comment>
<keyword evidence="1 6" id="KW-0645">Protease</keyword>
<keyword evidence="3 6" id="KW-0378">Hydrolase</keyword>
<gene>
    <name evidence="9" type="ORF">GCM10025770_36750</name>
</gene>
<protein>
    <recommendedName>
        <fullName evidence="8">Peptidase M48 domain-containing protein</fullName>
    </recommendedName>
</protein>
<sequence length="364" mass="39448">MSLRMTSVTARLYGPGLPPAGQDVTLRIDGHALRIDAPQRVLPEQGVRLRRVGFDLKGLELAWDDAAGTHALQVLDGSAVENLTRALPATLQSAHSELTRSARKENSGRRLGWAVLGLFLAAPVILLALFLVFADPIAGWIAEQIPIEQERQLGEASFAQMKDDLKLRDDTEAARMLRELGARLTRGSRYTYAFHLADKPEINAFAMPGGIVVVHTGLIRATTRPEELAGVLAHEVQHVELRHSLKSIVKQLGLSALWMFATGDLGSGMAGSAATDLLTLKFSRDAEREADAHGLDTLIRSGIDPQGMPDFFRILAEKAGDAPAALLSTHPQSAEREAALREKLGALPAHSAQPLPWKPWPPVL</sequence>
<dbReference type="Proteomes" id="UP001500547">
    <property type="component" value="Unassembled WGS sequence"/>
</dbReference>
<evidence type="ECO:0000256" key="4">
    <source>
        <dbReference type="ARBA" id="ARBA00022833"/>
    </source>
</evidence>
<evidence type="ECO:0000256" key="5">
    <source>
        <dbReference type="ARBA" id="ARBA00023049"/>
    </source>
</evidence>
<evidence type="ECO:0000313" key="9">
    <source>
        <dbReference type="EMBL" id="GAA5171704.1"/>
    </source>
</evidence>
<dbReference type="EMBL" id="BAABLD010000017">
    <property type="protein sequence ID" value="GAA5171704.1"/>
    <property type="molecule type" value="Genomic_DNA"/>
</dbReference>
<dbReference type="PANTHER" id="PTHR22726">
    <property type="entry name" value="METALLOENDOPEPTIDASE OMA1"/>
    <property type="match status" value="1"/>
</dbReference>
<comment type="similarity">
    <text evidence="6">Belongs to the peptidase M48 family.</text>
</comment>
<dbReference type="Pfam" id="PF01435">
    <property type="entry name" value="Peptidase_M48"/>
    <property type="match status" value="1"/>
</dbReference>
<dbReference type="Gene3D" id="3.30.2010.10">
    <property type="entry name" value="Metalloproteases ('zincins'), catalytic domain"/>
    <property type="match status" value="1"/>
</dbReference>
<keyword evidence="10" id="KW-1185">Reference proteome</keyword>
<feature type="domain" description="Peptidase M48" evidence="8">
    <location>
        <begin position="175"/>
        <end position="342"/>
    </location>
</feature>
<keyword evidence="7" id="KW-0812">Transmembrane</keyword>
<keyword evidence="2" id="KW-0479">Metal-binding</keyword>
<organism evidence="9 10">
    <name type="scientific">Viridibacterium curvum</name>
    <dbReference type="NCBI Taxonomy" id="1101404"/>
    <lineage>
        <taxon>Bacteria</taxon>
        <taxon>Pseudomonadati</taxon>
        <taxon>Pseudomonadota</taxon>
        <taxon>Betaproteobacteria</taxon>
        <taxon>Rhodocyclales</taxon>
        <taxon>Rhodocyclaceae</taxon>
        <taxon>Viridibacterium</taxon>
    </lineage>
</organism>
<evidence type="ECO:0000313" key="10">
    <source>
        <dbReference type="Proteomes" id="UP001500547"/>
    </source>
</evidence>
<evidence type="ECO:0000256" key="2">
    <source>
        <dbReference type="ARBA" id="ARBA00022723"/>
    </source>
</evidence>
<comment type="caution">
    <text evidence="9">The sequence shown here is derived from an EMBL/GenBank/DDBJ whole genome shotgun (WGS) entry which is preliminary data.</text>
</comment>
<name>A0ABP9R5A5_9RHOO</name>
<keyword evidence="4 6" id="KW-0862">Zinc</keyword>
<evidence type="ECO:0000256" key="7">
    <source>
        <dbReference type="SAM" id="Phobius"/>
    </source>
</evidence>
<keyword evidence="5 6" id="KW-0482">Metalloprotease</keyword>
<keyword evidence="7" id="KW-0472">Membrane</keyword>
<dbReference type="PANTHER" id="PTHR22726:SF1">
    <property type="entry name" value="METALLOENDOPEPTIDASE OMA1, MITOCHONDRIAL"/>
    <property type="match status" value="1"/>
</dbReference>
<evidence type="ECO:0000256" key="1">
    <source>
        <dbReference type="ARBA" id="ARBA00022670"/>
    </source>
</evidence>
<accession>A0ABP9R5A5</accession>
<keyword evidence="7" id="KW-1133">Transmembrane helix</keyword>